<sequence length="122" mass="13667">MADPVYNASALTREWWAGANADVDIHIEAYEGDVEGSFKVESIFRSMNLTKFKSVMNQSNTWRGDRIGAAVVQGRKSGQKLDGARIANDKFTVTVDTTSFIRTPFDYQDDWTAPDFQAEYSA</sequence>
<feature type="non-terminal residue" evidence="1">
    <location>
        <position position="122"/>
    </location>
</feature>
<evidence type="ECO:0000313" key="2">
    <source>
        <dbReference type="Proteomes" id="UP000718821"/>
    </source>
</evidence>
<gene>
    <name evidence="1" type="ORF">H7U32_10180</name>
</gene>
<dbReference type="Proteomes" id="UP000718821">
    <property type="component" value="Unassembled WGS sequence"/>
</dbReference>
<reference evidence="1" key="1">
    <citation type="submission" date="2020-08" db="EMBL/GenBank/DDBJ databases">
        <authorList>
            <person name="Cejkova D."/>
            <person name="Kubasova T."/>
            <person name="Jahodarova E."/>
            <person name="Rychlik I."/>
        </authorList>
    </citation>
    <scope>NUCLEOTIDE SEQUENCE</scope>
    <source>
        <strain evidence="1">An836</strain>
    </source>
</reference>
<name>A0A938WZA1_9BIFI</name>
<dbReference type="RefSeq" id="WP_204469920.1">
    <property type="nucleotide sequence ID" value="NZ_JACLYU010000217.1"/>
</dbReference>
<dbReference type="AlphaFoldDB" id="A0A938WZA1"/>
<dbReference type="EMBL" id="JACLYU010000217">
    <property type="protein sequence ID" value="MBM6700636.1"/>
    <property type="molecule type" value="Genomic_DNA"/>
</dbReference>
<protein>
    <submittedName>
        <fullName evidence="1">Uncharacterized protein</fullName>
    </submittedName>
</protein>
<reference evidence="1" key="2">
    <citation type="journal article" date="2021" name="Sci. Rep.">
        <title>The distribution of antibiotic resistance genes in chicken gut microbiota commensals.</title>
        <authorList>
            <person name="Juricova H."/>
            <person name="Matiasovicova J."/>
            <person name="Kubasova T."/>
            <person name="Cejkova D."/>
            <person name="Rychlik I."/>
        </authorList>
    </citation>
    <scope>NUCLEOTIDE SEQUENCE</scope>
    <source>
        <strain evidence="1">An836</strain>
    </source>
</reference>
<keyword evidence="2" id="KW-1185">Reference proteome</keyword>
<organism evidence="1 2">
    <name type="scientific">Bifidobacterium pullorum subsp. saeculare</name>
    <dbReference type="NCBI Taxonomy" id="78257"/>
    <lineage>
        <taxon>Bacteria</taxon>
        <taxon>Bacillati</taxon>
        <taxon>Actinomycetota</taxon>
        <taxon>Actinomycetes</taxon>
        <taxon>Bifidobacteriales</taxon>
        <taxon>Bifidobacteriaceae</taxon>
        <taxon>Bifidobacterium</taxon>
    </lineage>
</organism>
<accession>A0A938WZA1</accession>
<comment type="caution">
    <text evidence="1">The sequence shown here is derived from an EMBL/GenBank/DDBJ whole genome shotgun (WGS) entry which is preliminary data.</text>
</comment>
<proteinExistence type="predicted"/>
<evidence type="ECO:0000313" key="1">
    <source>
        <dbReference type="EMBL" id="MBM6700636.1"/>
    </source>
</evidence>